<gene>
    <name evidence="3" type="ORF">UFOPK1827_00321</name>
</gene>
<dbReference type="PRINTS" id="PR00419">
    <property type="entry name" value="ADXRDTASE"/>
</dbReference>
<dbReference type="EMBL" id="CAEZUO010000008">
    <property type="protein sequence ID" value="CAB4597151.1"/>
    <property type="molecule type" value="Genomic_DNA"/>
</dbReference>
<protein>
    <submittedName>
        <fullName evidence="3">Unannotated protein</fullName>
    </submittedName>
</protein>
<feature type="region of interest" description="Disordered" evidence="1">
    <location>
        <begin position="493"/>
        <end position="528"/>
    </location>
</feature>
<dbReference type="NCBIfam" id="NF005548">
    <property type="entry name" value="PRK07208.1-4"/>
    <property type="match status" value="1"/>
</dbReference>
<dbReference type="PANTHER" id="PTHR21197">
    <property type="entry name" value="UDP-GALACTOPYRANOSE MUTASE"/>
    <property type="match status" value="1"/>
</dbReference>
<dbReference type="GO" id="GO:0005829">
    <property type="term" value="C:cytosol"/>
    <property type="evidence" value="ECO:0007669"/>
    <property type="project" value="TreeGrafter"/>
</dbReference>
<organism evidence="3">
    <name type="scientific">freshwater metagenome</name>
    <dbReference type="NCBI Taxonomy" id="449393"/>
    <lineage>
        <taxon>unclassified sequences</taxon>
        <taxon>metagenomes</taxon>
        <taxon>ecological metagenomes</taxon>
    </lineage>
</organism>
<accession>A0A6J6G7J1</accession>
<dbReference type="InterPro" id="IPR036188">
    <property type="entry name" value="FAD/NAD-bd_sf"/>
</dbReference>
<evidence type="ECO:0000259" key="2">
    <source>
        <dbReference type="Pfam" id="PF01593"/>
    </source>
</evidence>
<feature type="domain" description="Amine oxidase" evidence="2">
    <location>
        <begin position="23"/>
        <end position="406"/>
    </location>
</feature>
<dbReference type="AlphaFoldDB" id="A0A6J6G7J1"/>
<dbReference type="InterPro" id="IPR002937">
    <property type="entry name" value="Amino_oxidase"/>
</dbReference>
<evidence type="ECO:0000256" key="1">
    <source>
        <dbReference type="SAM" id="MobiDB-lite"/>
    </source>
</evidence>
<dbReference type="SUPFAM" id="SSF51905">
    <property type="entry name" value="FAD/NAD(P)-binding domain"/>
    <property type="match status" value="1"/>
</dbReference>
<dbReference type="Pfam" id="PF01593">
    <property type="entry name" value="Amino_oxidase"/>
    <property type="match status" value="1"/>
</dbReference>
<sequence length="528" mass="59069">MTTATDSSTESHPSVVIIGAGPAGLTAAFELSKAGRTSTILEATDTVGGISRTVEVDGWRFDLGGHRFFTKVQPVEDLWHEILPDEDFLMRPRMSRIFYDGKYFDYPLKASNALKNLGIVEAVRCVASYFWARAKVSIAKLFGRHKPEESLQDWITNRFGKRLFDHFFKTYNEKVWGVPASKLQADWAAQRIKNMSLWNAGINAILDAVPNWVPFVHAGKSTDITSLIEEFQYPKYGPGMMWETARDKVVASGSTVHMEQKVTRIEHHEGRATSVTTAGPGGEQTFACDEVISSMPMSSLLKAMDPPPPADVLAAANDLRYRDFLTVALVVPESAGFPDNWIYIHSPAVIVGRIQNFSSWSPYMVKEGRTCLGLEYFVFEGDTLWNSSDDELVALATRELEAIGLIEPGRVEAGYVVRVPKAYPFYDERYKANVQRLREWLDDCATNVHPVGRNGMHRYNNQDHSMYTAMLTVENIVDGSSYDVWEVNVEEEYHEEKAPAGGSGTGRDAPVIERDAYDAEHPVHQPPS</sequence>
<name>A0A6J6G7J1_9ZZZZ</name>
<dbReference type="GO" id="GO:0008767">
    <property type="term" value="F:UDP-galactopyranose mutase activity"/>
    <property type="evidence" value="ECO:0007669"/>
    <property type="project" value="TreeGrafter"/>
</dbReference>
<dbReference type="NCBIfam" id="NF005545">
    <property type="entry name" value="PRK07208.1-1"/>
    <property type="match status" value="1"/>
</dbReference>
<dbReference type="Gene3D" id="3.50.50.60">
    <property type="entry name" value="FAD/NAD(P)-binding domain"/>
    <property type="match status" value="1"/>
</dbReference>
<dbReference type="NCBIfam" id="NF005547">
    <property type="entry name" value="PRK07208.1-3"/>
    <property type="match status" value="1"/>
</dbReference>
<feature type="compositionally biased region" description="Basic and acidic residues" evidence="1">
    <location>
        <begin position="510"/>
        <end position="528"/>
    </location>
</feature>
<dbReference type="PANTHER" id="PTHR21197:SF0">
    <property type="entry name" value="UDP-GALACTOPYRANOSE MUTASE"/>
    <property type="match status" value="1"/>
</dbReference>
<reference evidence="3" key="1">
    <citation type="submission" date="2020-05" db="EMBL/GenBank/DDBJ databases">
        <authorList>
            <person name="Chiriac C."/>
            <person name="Salcher M."/>
            <person name="Ghai R."/>
            <person name="Kavagutti S V."/>
        </authorList>
    </citation>
    <scope>NUCLEOTIDE SEQUENCE</scope>
</reference>
<evidence type="ECO:0000313" key="3">
    <source>
        <dbReference type="EMBL" id="CAB4597151.1"/>
    </source>
</evidence>
<proteinExistence type="predicted"/>
<dbReference type="GO" id="GO:0050660">
    <property type="term" value="F:flavin adenine dinucleotide binding"/>
    <property type="evidence" value="ECO:0007669"/>
    <property type="project" value="TreeGrafter"/>
</dbReference>
<dbReference type="GO" id="GO:0016491">
    <property type="term" value="F:oxidoreductase activity"/>
    <property type="evidence" value="ECO:0007669"/>
    <property type="project" value="InterPro"/>
</dbReference>